<evidence type="ECO:0000256" key="5">
    <source>
        <dbReference type="SAM" id="Phobius"/>
    </source>
</evidence>
<evidence type="ECO:0000313" key="9">
    <source>
        <dbReference type="EMBL" id="QTL99034.1"/>
    </source>
</evidence>
<dbReference type="EMBL" id="CP046640">
    <property type="protein sequence ID" value="QTL99034.1"/>
    <property type="molecule type" value="Genomic_DNA"/>
</dbReference>
<evidence type="ECO:0000259" key="7">
    <source>
        <dbReference type="Pfam" id="PF02518"/>
    </source>
</evidence>
<dbReference type="SUPFAM" id="SSF55874">
    <property type="entry name" value="ATPase domain of HSP90 chaperone/DNA topoisomerase II/histidine kinase"/>
    <property type="match status" value="1"/>
</dbReference>
<evidence type="ECO:0000256" key="4">
    <source>
        <dbReference type="ARBA" id="ARBA00022777"/>
    </source>
</evidence>
<feature type="domain" description="HAMP" evidence="6">
    <location>
        <begin position="315"/>
        <end position="358"/>
    </location>
</feature>
<comment type="subcellular location">
    <subcellularLocation>
        <location evidence="1">Membrane</location>
    </subcellularLocation>
</comment>
<dbReference type="Pfam" id="PF02518">
    <property type="entry name" value="HATPase_c"/>
    <property type="match status" value="1"/>
</dbReference>
<keyword evidence="5" id="KW-0472">Membrane</keyword>
<dbReference type="InterPro" id="IPR003660">
    <property type="entry name" value="HAMP_dom"/>
</dbReference>
<reference evidence="9" key="1">
    <citation type="submission" date="2019-12" db="EMBL/GenBank/DDBJ databases">
        <authorList>
            <person name="zhang j."/>
            <person name="sun C.M."/>
        </authorList>
    </citation>
    <scope>NUCLEOTIDE SEQUENCE</scope>
    <source>
        <strain evidence="9">NS-1</strain>
    </source>
</reference>
<keyword evidence="5" id="KW-1133">Transmembrane helix</keyword>
<dbReference type="Pfam" id="PF06580">
    <property type="entry name" value="His_kinase"/>
    <property type="match status" value="1"/>
</dbReference>
<dbReference type="KEGG" id="ifn:GM661_14225"/>
<dbReference type="GO" id="GO:0000155">
    <property type="term" value="F:phosphorelay sensor kinase activity"/>
    <property type="evidence" value="ECO:0007669"/>
    <property type="project" value="InterPro"/>
</dbReference>
<evidence type="ECO:0000256" key="3">
    <source>
        <dbReference type="ARBA" id="ARBA00022679"/>
    </source>
</evidence>
<feature type="domain" description="Signal transduction histidine kinase internal region" evidence="8">
    <location>
        <begin position="381"/>
        <end position="460"/>
    </location>
</feature>
<feature type="domain" description="Histidine kinase/HSP90-like ATPase" evidence="7">
    <location>
        <begin position="477"/>
        <end position="582"/>
    </location>
</feature>
<dbReference type="Gene3D" id="3.30.565.10">
    <property type="entry name" value="Histidine kinase-like ATPase, C-terminal domain"/>
    <property type="match status" value="1"/>
</dbReference>
<evidence type="ECO:0000256" key="1">
    <source>
        <dbReference type="ARBA" id="ARBA00004370"/>
    </source>
</evidence>
<accession>A0A8A7KLS4</accession>
<dbReference type="PANTHER" id="PTHR34220:SF7">
    <property type="entry name" value="SENSOR HISTIDINE KINASE YPDA"/>
    <property type="match status" value="1"/>
</dbReference>
<sequence>MGNYSNLLNDVKVKYKLIFIYIVCVVAPIIVINLIFYNNMVANVKEINKNYYRLSTQRIVTKIENDFDFIISLSDKISLDQKLYEMLDKGYETNLDYVETYFDYFKPYIYLNGEAYQQINKMIVYTDNPSVLNSGSIYRMDYLDEEWLENIIKSPERLHIIYGESKKKSDGTIITPISIIRVLNEFQGIDRYLKVIRIDLYAENIIKIINSETNKKNVFIFDASGSILFSNNIASNVHTVFLETAVNGQGFEYNKHIIQKKINGSLNWMLINVLDVDSIKRALVRPRNNIILLTLLSLLLSSLIIFFIYRSFYLRLNALSEHVSNLEQDFNKPYTGLQGRDEIGSLIRAYNIMVSKIKTLITDVYEARLEQSHIKLEKKQAEINALQSQINPHYLFNTLESIRMKSIDKREIETGKIIKYLARSLRRMISFRQEWIDVQEELAYIKDFLKIQKYRFGDEFEYILDIEPETLDIKIPKLIIQPFVENACIYGVEGSEDPGEVYVKIDISGDKLICIVRDNGIGIKKDKLNFILKHIKNEDIQVNNIGINNIYQRLNLYYGDDFVLHIESKEGIGTMVKLIIPMGVKDVQGYDCR</sequence>
<protein>
    <submittedName>
        <fullName evidence="9">HAMP domain-containing protein</fullName>
    </submittedName>
</protein>
<dbReference type="Proteomes" id="UP000665020">
    <property type="component" value="Chromosome"/>
</dbReference>
<keyword evidence="10" id="KW-1185">Reference proteome</keyword>
<dbReference type="InterPro" id="IPR036890">
    <property type="entry name" value="HATPase_C_sf"/>
</dbReference>
<dbReference type="AlphaFoldDB" id="A0A8A7KLS4"/>
<dbReference type="InterPro" id="IPR003594">
    <property type="entry name" value="HATPase_dom"/>
</dbReference>
<dbReference type="InterPro" id="IPR050640">
    <property type="entry name" value="Bact_2-comp_sensor_kinase"/>
</dbReference>
<keyword evidence="3" id="KW-0808">Transferase</keyword>
<dbReference type="InterPro" id="IPR010559">
    <property type="entry name" value="Sig_transdc_His_kin_internal"/>
</dbReference>
<dbReference type="PANTHER" id="PTHR34220">
    <property type="entry name" value="SENSOR HISTIDINE KINASE YPDA"/>
    <property type="match status" value="1"/>
</dbReference>
<gene>
    <name evidence="9" type="ORF">GM661_14225</name>
</gene>
<evidence type="ECO:0000256" key="2">
    <source>
        <dbReference type="ARBA" id="ARBA00022553"/>
    </source>
</evidence>
<keyword evidence="5" id="KW-0812">Transmembrane</keyword>
<keyword evidence="2" id="KW-0597">Phosphoprotein</keyword>
<evidence type="ECO:0000313" key="10">
    <source>
        <dbReference type="Proteomes" id="UP000665020"/>
    </source>
</evidence>
<proteinExistence type="predicted"/>
<dbReference type="RefSeq" id="WP_230867428.1">
    <property type="nucleotide sequence ID" value="NZ_CP046640.1"/>
</dbReference>
<keyword evidence="4" id="KW-0418">Kinase</keyword>
<feature type="transmembrane region" description="Helical" evidence="5">
    <location>
        <begin position="290"/>
        <end position="309"/>
    </location>
</feature>
<dbReference type="GO" id="GO:0016020">
    <property type="term" value="C:membrane"/>
    <property type="evidence" value="ECO:0007669"/>
    <property type="project" value="UniProtKB-SubCell"/>
</dbReference>
<evidence type="ECO:0000259" key="8">
    <source>
        <dbReference type="Pfam" id="PF06580"/>
    </source>
</evidence>
<dbReference type="Gene3D" id="6.10.340.10">
    <property type="match status" value="1"/>
</dbReference>
<organism evidence="9 10">
    <name type="scientific">Iocasia fonsfrigidae</name>
    <dbReference type="NCBI Taxonomy" id="2682810"/>
    <lineage>
        <taxon>Bacteria</taxon>
        <taxon>Bacillati</taxon>
        <taxon>Bacillota</taxon>
        <taxon>Clostridia</taxon>
        <taxon>Halanaerobiales</taxon>
        <taxon>Halanaerobiaceae</taxon>
        <taxon>Iocasia</taxon>
    </lineage>
</organism>
<evidence type="ECO:0000259" key="6">
    <source>
        <dbReference type="Pfam" id="PF00672"/>
    </source>
</evidence>
<dbReference type="Pfam" id="PF00672">
    <property type="entry name" value="HAMP"/>
    <property type="match status" value="1"/>
</dbReference>
<feature type="transmembrane region" description="Helical" evidence="5">
    <location>
        <begin position="18"/>
        <end position="37"/>
    </location>
</feature>
<name>A0A8A7KLS4_9FIRM</name>